<dbReference type="InterPro" id="IPR000253">
    <property type="entry name" value="FHA_dom"/>
</dbReference>
<protein>
    <recommendedName>
        <fullName evidence="1">FHA domain-containing protein</fullName>
    </recommendedName>
</protein>
<dbReference type="Pfam" id="PF00498">
    <property type="entry name" value="FHA"/>
    <property type="match status" value="1"/>
</dbReference>
<dbReference type="Proteomes" id="UP000326354">
    <property type="component" value="Chromosome"/>
</dbReference>
<name>A0A5S9IT89_UABAM</name>
<evidence type="ECO:0000313" key="3">
    <source>
        <dbReference type="Proteomes" id="UP000326354"/>
    </source>
</evidence>
<dbReference type="SMART" id="SM00240">
    <property type="entry name" value="FHA"/>
    <property type="match status" value="1"/>
</dbReference>
<keyword evidence="3" id="KW-1185">Reference proteome</keyword>
<reference evidence="2 3" key="1">
    <citation type="submission" date="2019-08" db="EMBL/GenBank/DDBJ databases">
        <title>Complete genome sequence of Candidatus Uab amorphum.</title>
        <authorList>
            <person name="Shiratori T."/>
            <person name="Suzuki S."/>
            <person name="Kakizawa Y."/>
            <person name="Ishida K."/>
        </authorList>
    </citation>
    <scope>NUCLEOTIDE SEQUENCE [LARGE SCALE GENOMIC DNA]</scope>
    <source>
        <strain evidence="2 3">SRT547</strain>
    </source>
</reference>
<dbReference type="SUPFAM" id="SSF49879">
    <property type="entry name" value="SMAD/FHA domain"/>
    <property type="match status" value="1"/>
</dbReference>
<dbReference type="KEGG" id="uam:UABAM_04601"/>
<dbReference type="EMBL" id="AP019860">
    <property type="protein sequence ID" value="BBM86215.1"/>
    <property type="molecule type" value="Genomic_DNA"/>
</dbReference>
<dbReference type="PROSITE" id="PS50006">
    <property type="entry name" value="FHA_DOMAIN"/>
    <property type="match status" value="1"/>
</dbReference>
<dbReference type="RefSeq" id="WP_151970282.1">
    <property type="nucleotide sequence ID" value="NZ_AP019860.1"/>
</dbReference>
<dbReference type="Gene3D" id="2.60.200.20">
    <property type="match status" value="1"/>
</dbReference>
<dbReference type="InterPro" id="IPR008984">
    <property type="entry name" value="SMAD_FHA_dom_sf"/>
</dbReference>
<feature type="domain" description="FHA" evidence="1">
    <location>
        <begin position="609"/>
        <end position="660"/>
    </location>
</feature>
<gene>
    <name evidence="2" type="ORF">UABAM_04601</name>
</gene>
<organism evidence="2 3">
    <name type="scientific">Uabimicrobium amorphum</name>
    <dbReference type="NCBI Taxonomy" id="2596890"/>
    <lineage>
        <taxon>Bacteria</taxon>
        <taxon>Pseudomonadati</taxon>
        <taxon>Planctomycetota</taxon>
        <taxon>Candidatus Uabimicrobiia</taxon>
        <taxon>Candidatus Uabimicrobiales</taxon>
        <taxon>Candidatus Uabimicrobiaceae</taxon>
        <taxon>Candidatus Uabimicrobium</taxon>
    </lineage>
</organism>
<proteinExistence type="predicted"/>
<dbReference type="AlphaFoldDB" id="A0A5S9IT89"/>
<sequence length="929" mass="107459">MQEAFHLYRRRFEKQTQYHPPKFYYEEQIPSLCQRLSSQEFTELCNTLRELSQLSLAYLPPHSNRRKLEEQFIQALQGQVTEYQHRNEIYGVVVHPQNKQAHIVQVLTATEASENYQFDFSLSDYELPQSYESKLLQIAKTLSLPPAKYRIAILPESTTNTNEREISGNSLDIAIAIALWECWQRSILRTPIIATGIIDGEKLLEVDYFSEKLSCVREKQLYFIAPKAQKQNTASSYTKWCDHFNDVKQLLGTNPFIAQPVDYSQLQKSPFIEDQALINKLYDVSIYTEQCNSPEVQVPAKVDLHLVANYIAAHLSYNYNIIIDARDGELHFTSPSRHLCEYVSQCEEVLWIIVDHDGNYTKELPFATRHITVRYAQMNETPPFALWRCNATLAGYNEKCLTALNQEFLTQDMAFACSDIDNRVQTPQDFFTTPRSILFLYAQNATLFPQMQAIYHQFLTSRNVIPLWLDMNLLPEAAQSLSQIISYFLSCTREESKDICNRQLVIFAQVATINSQQHKQKILQLLAQAKQQANITIIANFYQTQASYGDFKELCAQFAHARPLAEHHSYTRVQVSQQLENVDSKNIYALAQMYCGVYRKIYLPTQQDIRIGRKGYHNDIAIDSQFISRQHATICLSEDGKQINLRNFSAHGSHFHKSKIAKGETQDFTLQQQNTLQMGSERVEIICARSQPSLTTIDNLPQTQQNTVSLSICSNPQQMDTVIQWLQTHAPQIFCAVINRVLYHTHIHGNARDPQAKINLRVHRDDSKITVTVSHNGAAYDYATAIDFYWQNEKLCAPATNDDYIPFLLRNAAHIEFDSSGHHITIVHEHHDFAAMTRNSDQFPKTKEIAATCEVIPIESARWFLRRLGHNFGVVGYNEEDFYQVYIMYLLLHNLHESWYEKVRHYFAVEEQGKFVEQLRLIYTQTQVQ</sequence>
<evidence type="ECO:0000313" key="2">
    <source>
        <dbReference type="EMBL" id="BBM86215.1"/>
    </source>
</evidence>
<evidence type="ECO:0000259" key="1">
    <source>
        <dbReference type="PROSITE" id="PS50006"/>
    </source>
</evidence>
<accession>A0A5S9IT89</accession>